<proteinExistence type="predicted"/>
<gene>
    <name evidence="2" type="ORF">TSUD_391040</name>
</gene>
<dbReference type="OrthoDB" id="1420246at2759"/>
<dbReference type="SMART" id="SM00256">
    <property type="entry name" value="FBOX"/>
    <property type="match status" value="1"/>
</dbReference>
<dbReference type="InterPro" id="IPR013187">
    <property type="entry name" value="F-box-assoc_dom_typ3"/>
</dbReference>
<organism evidence="2 3">
    <name type="scientific">Trifolium subterraneum</name>
    <name type="common">Subterranean clover</name>
    <dbReference type="NCBI Taxonomy" id="3900"/>
    <lineage>
        <taxon>Eukaryota</taxon>
        <taxon>Viridiplantae</taxon>
        <taxon>Streptophyta</taxon>
        <taxon>Embryophyta</taxon>
        <taxon>Tracheophyta</taxon>
        <taxon>Spermatophyta</taxon>
        <taxon>Magnoliopsida</taxon>
        <taxon>eudicotyledons</taxon>
        <taxon>Gunneridae</taxon>
        <taxon>Pentapetalae</taxon>
        <taxon>rosids</taxon>
        <taxon>fabids</taxon>
        <taxon>Fabales</taxon>
        <taxon>Fabaceae</taxon>
        <taxon>Papilionoideae</taxon>
        <taxon>50 kb inversion clade</taxon>
        <taxon>NPAAA clade</taxon>
        <taxon>Hologalegina</taxon>
        <taxon>IRL clade</taxon>
        <taxon>Trifolieae</taxon>
        <taxon>Trifolium</taxon>
    </lineage>
</organism>
<dbReference type="EMBL" id="DF973288">
    <property type="protein sequence ID" value="GAU24395.1"/>
    <property type="molecule type" value="Genomic_DNA"/>
</dbReference>
<evidence type="ECO:0000313" key="3">
    <source>
        <dbReference type="Proteomes" id="UP000242715"/>
    </source>
</evidence>
<name>A0A2Z6MLY0_TRISU</name>
<dbReference type="Pfam" id="PF00646">
    <property type="entry name" value="F-box"/>
    <property type="match status" value="1"/>
</dbReference>
<dbReference type="PANTHER" id="PTHR31672:SF10">
    <property type="entry name" value="F-BOX DOMAIN-CONTAINING PROTEIN"/>
    <property type="match status" value="1"/>
</dbReference>
<dbReference type="SUPFAM" id="SSF81383">
    <property type="entry name" value="F-box domain"/>
    <property type="match status" value="1"/>
</dbReference>
<dbReference type="Pfam" id="PF08268">
    <property type="entry name" value="FBA_3"/>
    <property type="match status" value="1"/>
</dbReference>
<dbReference type="InterPro" id="IPR050796">
    <property type="entry name" value="SCF_F-box_component"/>
</dbReference>
<dbReference type="InterPro" id="IPR001810">
    <property type="entry name" value="F-box_dom"/>
</dbReference>
<dbReference type="Proteomes" id="UP000242715">
    <property type="component" value="Unassembled WGS sequence"/>
</dbReference>
<dbReference type="AlphaFoldDB" id="A0A2Z6MLY0"/>
<dbReference type="InterPro" id="IPR036047">
    <property type="entry name" value="F-box-like_dom_sf"/>
</dbReference>
<dbReference type="Gene3D" id="1.20.1280.50">
    <property type="match status" value="1"/>
</dbReference>
<dbReference type="PANTHER" id="PTHR31672">
    <property type="entry name" value="BNACNNG10540D PROTEIN"/>
    <property type="match status" value="1"/>
</dbReference>
<protein>
    <recommendedName>
        <fullName evidence="1">F-box domain-containing protein</fullName>
    </recommendedName>
</protein>
<dbReference type="CDD" id="cd22157">
    <property type="entry name" value="F-box_AtFBW1-like"/>
    <property type="match status" value="1"/>
</dbReference>
<sequence>MEHNKPVLKKKQHKPLPLQPTLRKETLSLHDHLPLDLVEEILCRLPVKQLIQLRCVCRLWNSLFSEDSNFAKKHLRLSTTNQGRHHLIIKSSQFLNLQYPISAIFSSRDATISTYSLRDIPKKRESDRDPGGYVSTCDGIICYGLNQYSALLFNPSIRKFIISPPLEFPDQKHAIIVYTLVYDRFINNYKIIALASCTKTEVCAHTLGTDYWRRIQGFPSSIPELMCTSTGIFVNDSVNWLTTHFIVSLDLEKESYQKLSLPVPNVQFRSPCLGGTLGTFRGSLSLLISMKENFSHVWIMKEFGNEKSWTKLLSIPYMSYMKSWWPFRYIKLLYISEDDQVLMEMYIKMNYKLVVYDSKNNTFNFPDHQNRISNVSMGRPEIYVESLISPF</sequence>
<dbReference type="InterPro" id="IPR017451">
    <property type="entry name" value="F-box-assoc_interact_dom"/>
</dbReference>
<reference evidence="3" key="1">
    <citation type="journal article" date="2017" name="Front. Plant Sci.">
        <title>Climate Clever Clovers: New Paradigm to Reduce the Environmental Footprint of Ruminants by Breeding Low Methanogenic Forages Utilizing Haplotype Variation.</title>
        <authorList>
            <person name="Kaur P."/>
            <person name="Appels R."/>
            <person name="Bayer P.E."/>
            <person name="Keeble-Gagnere G."/>
            <person name="Wang J."/>
            <person name="Hirakawa H."/>
            <person name="Shirasawa K."/>
            <person name="Vercoe P."/>
            <person name="Stefanova K."/>
            <person name="Durmic Z."/>
            <person name="Nichols P."/>
            <person name="Revell C."/>
            <person name="Isobe S.N."/>
            <person name="Edwards D."/>
            <person name="Erskine W."/>
        </authorList>
    </citation>
    <scope>NUCLEOTIDE SEQUENCE [LARGE SCALE GENOMIC DNA]</scope>
    <source>
        <strain evidence="3">cv. Daliak</strain>
    </source>
</reference>
<keyword evidence="3" id="KW-1185">Reference proteome</keyword>
<feature type="domain" description="F-box" evidence="1">
    <location>
        <begin position="27"/>
        <end position="73"/>
    </location>
</feature>
<dbReference type="PROSITE" id="PS50181">
    <property type="entry name" value="FBOX"/>
    <property type="match status" value="1"/>
</dbReference>
<dbReference type="NCBIfam" id="TIGR01640">
    <property type="entry name" value="F_box_assoc_1"/>
    <property type="match status" value="1"/>
</dbReference>
<accession>A0A2Z6MLY0</accession>
<evidence type="ECO:0000313" key="2">
    <source>
        <dbReference type="EMBL" id="GAU24395.1"/>
    </source>
</evidence>
<evidence type="ECO:0000259" key="1">
    <source>
        <dbReference type="PROSITE" id="PS50181"/>
    </source>
</evidence>